<reference evidence="2 3" key="1">
    <citation type="submission" date="2016-05" db="EMBL/GenBank/DDBJ databases">
        <title>Draft Genome Sequences of Stenotrophomonas maltophilia Strains Sm32COP, Sm41DVV, Sm46PAILV, SmF3, SmF22, SmSOFb1 and SmCVFa1, Isolated from Different Manures, in France.</title>
        <authorList>
            <person name="Nazaret S."/>
            <person name="Bodilis J."/>
        </authorList>
    </citation>
    <scope>NUCLEOTIDE SEQUENCE [LARGE SCALE GENOMIC DNA]</scope>
    <source>
        <strain evidence="2 3">Sm46PAILV</strain>
    </source>
</reference>
<proteinExistence type="predicted"/>
<evidence type="ECO:0008006" key="4">
    <source>
        <dbReference type="Google" id="ProtNLM"/>
    </source>
</evidence>
<dbReference type="Proteomes" id="UP000092256">
    <property type="component" value="Unassembled WGS sequence"/>
</dbReference>
<gene>
    <name evidence="2" type="ORF">A9K58_00325</name>
</gene>
<evidence type="ECO:0000256" key="1">
    <source>
        <dbReference type="SAM" id="MobiDB-lite"/>
    </source>
</evidence>
<protein>
    <recommendedName>
        <fullName evidence="4">DUF1376 domain-containing protein</fullName>
    </recommendedName>
</protein>
<feature type="region of interest" description="Disordered" evidence="1">
    <location>
        <begin position="121"/>
        <end position="180"/>
    </location>
</feature>
<feature type="compositionally biased region" description="Basic and acidic residues" evidence="1">
    <location>
        <begin position="133"/>
        <end position="165"/>
    </location>
</feature>
<feature type="compositionally biased region" description="Low complexity" evidence="1">
    <location>
        <begin position="169"/>
        <end position="180"/>
    </location>
</feature>
<accession>A0A1A6Y3K1</accession>
<name>A0A1A6Y3K1_STEMA</name>
<feature type="compositionally biased region" description="Polar residues" evidence="1">
    <location>
        <begin position="256"/>
        <end position="268"/>
    </location>
</feature>
<evidence type="ECO:0000313" key="2">
    <source>
        <dbReference type="EMBL" id="OBU70432.1"/>
    </source>
</evidence>
<comment type="caution">
    <text evidence="2">The sequence shown here is derived from an EMBL/GenBank/DDBJ whole genome shotgun (WGS) entry which is preliminary data.</text>
</comment>
<dbReference type="EMBL" id="LYVJ01000001">
    <property type="protein sequence ID" value="OBU70432.1"/>
    <property type="molecule type" value="Genomic_DNA"/>
</dbReference>
<organism evidence="2 3">
    <name type="scientific">Stenotrophomonas maltophilia</name>
    <name type="common">Pseudomonas maltophilia</name>
    <name type="synonym">Xanthomonas maltophilia</name>
    <dbReference type="NCBI Taxonomy" id="40324"/>
    <lineage>
        <taxon>Bacteria</taxon>
        <taxon>Pseudomonadati</taxon>
        <taxon>Pseudomonadota</taxon>
        <taxon>Gammaproteobacteria</taxon>
        <taxon>Lysobacterales</taxon>
        <taxon>Lysobacteraceae</taxon>
        <taxon>Stenotrophomonas</taxon>
        <taxon>Stenotrophomonas maltophilia group</taxon>
    </lineage>
</organism>
<dbReference type="AlphaFoldDB" id="A0A1A6Y3K1"/>
<evidence type="ECO:0000313" key="3">
    <source>
        <dbReference type="Proteomes" id="UP000092256"/>
    </source>
</evidence>
<sequence length="279" mass="31201">MARIRTVKPELAAHEEMFDLEQDTGMPMRFAWVMLFTVADREGRFAWRPRTIKAQTLPHDMVDFARVLDAWLTRGFIVKYRVGNEWFGWIPTFTKHQVINNREASSDLPGIDHADEVVSSDSNDLHACGTRQKRVDDASCTREVHAQAEGRKEGREGKGTERKENNSCAAPAEPAPAADLLPAEPASPVAVSFLLNDGKDFEITEAQVREFAELYPAIDVLQQLRAVKAWTIANPKNRKTRSGAMRFVNSWLSRAQNQAPTRHGSSPAPQKGALPRLSA</sequence>
<feature type="region of interest" description="Disordered" evidence="1">
    <location>
        <begin position="256"/>
        <end position="279"/>
    </location>
</feature>